<evidence type="ECO:0000256" key="2">
    <source>
        <dbReference type="ARBA" id="ARBA00018755"/>
    </source>
</evidence>
<dbReference type="AlphaFoldDB" id="A3GET2"/>
<dbReference type="EMBL" id="AAVQ01000001">
    <property type="protein sequence ID" value="EAZ63638.2"/>
    <property type="molecule type" value="Genomic_DNA"/>
</dbReference>
<dbReference type="SUPFAM" id="SSF54626">
    <property type="entry name" value="Chalcone isomerase"/>
    <property type="match status" value="1"/>
</dbReference>
<dbReference type="HOGENOM" id="CLU_038840_0_1_1"/>
<dbReference type="InterPro" id="IPR016088">
    <property type="entry name" value="Chalcone_isomerase_3-sand"/>
</dbReference>
<comment type="caution">
    <text evidence="4">The sequence shown here is derived from an EMBL/GenBank/DDBJ whole genome shotgun (WGS) entry which is preliminary data.</text>
</comment>
<dbReference type="GO" id="GO:0016872">
    <property type="term" value="F:intramolecular lyase activity"/>
    <property type="evidence" value="ECO:0007669"/>
    <property type="project" value="InterPro"/>
</dbReference>
<organism evidence="4 5">
    <name type="scientific">Scheffersomyces stipitis (strain ATCC 58785 / CBS 6054 / NBRC 10063 / NRRL Y-11545)</name>
    <name type="common">Yeast</name>
    <name type="synonym">Pichia stipitis</name>
    <dbReference type="NCBI Taxonomy" id="322104"/>
    <lineage>
        <taxon>Eukaryota</taxon>
        <taxon>Fungi</taxon>
        <taxon>Dikarya</taxon>
        <taxon>Ascomycota</taxon>
        <taxon>Saccharomycotina</taxon>
        <taxon>Pichiomycetes</taxon>
        <taxon>Debaryomycetaceae</taxon>
        <taxon>Scheffersomyces</taxon>
    </lineage>
</organism>
<name>A3GET2_PICST</name>
<dbReference type="OrthoDB" id="18193at2759"/>
<dbReference type="PANTHER" id="PTHR47284:SF3">
    <property type="entry name" value="FATTY-ACID-BINDING PROTEIN 2"/>
    <property type="match status" value="1"/>
</dbReference>
<dbReference type="KEGG" id="pic:PICST_51763"/>
<accession>A3GET2</accession>
<comment type="similarity">
    <text evidence="1">Belongs to the AIM18/AIM46 family.</text>
</comment>
<dbReference type="InterPro" id="IPR016087">
    <property type="entry name" value="Chalcone_isomerase"/>
</dbReference>
<keyword evidence="5" id="KW-1185">Reference proteome</keyword>
<dbReference type="eggNOG" id="ENOG502RGD3">
    <property type="taxonomic scope" value="Eukaryota"/>
</dbReference>
<evidence type="ECO:0000259" key="3">
    <source>
        <dbReference type="Pfam" id="PF16035"/>
    </source>
</evidence>
<protein>
    <recommendedName>
        <fullName evidence="2">Altered inheritance of mitochondria protein 18, mitochondrial</fullName>
    </recommendedName>
</protein>
<evidence type="ECO:0000256" key="1">
    <source>
        <dbReference type="ARBA" id="ARBA00009111"/>
    </source>
</evidence>
<dbReference type="GeneID" id="4850779"/>
<proteinExistence type="inferred from homology"/>
<dbReference type="RefSeq" id="XP_001387661.2">
    <property type="nucleotide sequence ID" value="XM_001387624.1"/>
</dbReference>
<evidence type="ECO:0000313" key="4">
    <source>
        <dbReference type="EMBL" id="EAZ63638.2"/>
    </source>
</evidence>
<dbReference type="OMA" id="RIIPTRS"/>
<dbReference type="InterPro" id="IPR036298">
    <property type="entry name" value="Chalcone_isomerase_sf"/>
</dbReference>
<sequence length="221" mass="24261">ITVDSSISPFPLTIQEAKQANVHDDFQLLGHGVRSVTFVSFKVYGIGIYIAKKDVKKAHDLLLGDLSSSPDGKLEDLLNDAEKSVEIVEKLLDSGVRFLVRLSPVRNTDFNHMKDGLIKSILANPKSKENRELVGEGLDQLRTAFSGRKGSVPKDHLLYFEILPGGKLSVSYENPVKKSIAEMGVVQEPLVSKILFLSYLSGRKPLSESLRKSSVEGLASL</sequence>
<dbReference type="STRING" id="322104.A3GET2"/>
<feature type="domain" description="Chalcone isomerase" evidence="3">
    <location>
        <begin position="25"/>
        <end position="214"/>
    </location>
</feature>
<evidence type="ECO:0000313" key="5">
    <source>
        <dbReference type="Proteomes" id="UP000002258"/>
    </source>
</evidence>
<dbReference type="Pfam" id="PF16035">
    <property type="entry name" value="Chalcone_2"/>
    <property type="match status" value="1"/>
</dbReference>
<dbReference type="FunCoup" id="A3GET2">
    <property type="interactions" value="41"/>
</dbReference>
<dbReference type="PANTHER" id="PTHR47284">
    <property type="entry name" value="FATTY-ACID-BINDING PROTEIN 2"/>
    <property type="match status" value="1"/>
</dbReference>
<reference evidence="4 5" key="1">
    <citation type="journal article" date="2007" name="Nat. Biotechnol.">
        <title>Genome sequence of the lignocellulose-bioconverting and xylose-fermenting yeast Pichia stipitis.</title>
        <authorList>
            <person name="Jeffries T.W."/>
            <person name="Grigoriev I.V."/>
            <person name="Grimwood J."/>
            <person name="Laplaza J.M."/>
            <person name="Aerts A."/>
            <person name="Salamov A."/>
            <person name="Schmutz J."/>
            <person name="Lindquist E."/>
            <person name="Dehal P."/>
            <person name="Shapiro H."/>
            <person name="Jin Y.S."/>
            <person name="Passoth V."/>
            <person name="Richardson P.M."/>
        </authorList>
    </citation>
    <scope>NUCLEOTIDE SEQUENCE [LARGE SCALE GENOMIC DNA]</scope>
    <source>
        <strain evidence="5">ATCC 58785 / CBS 6054 / NBRC 10063 / NRRL Y-11545</strain>
    </source>
</reference>
<dbReference type="Proteomes" id="UP000002258">
    <property type="component" value="Chromosome 1"/>
</dbReference>
<dbReference type="InParanoid" id="A3GET2"/>
<feature type="non-terminal residue" evidence="4">
    <location>
        <position position="1"/>
    </location>
</feature>
<gene>
    <name evidence="4" type="ORF">PICST_51763</name>
</gene>
<dbReference type="Gene3D" id="3.50.70.10">
    <property type="match status" value="1"/>
</dbReference>